<feature type="domain" description="Transcriptional repressor PaaX-like C-terminal" evidence="3">
    <location>
        <begin position="209"/>
        <end position="291"/>
    </location>
</feature>
<name>A0ABP9SIQ2_9ACTN</name>
<dbReference type="Pfam" id="PF07848">
    <property type="entry name" value="PaaX"/>
    <property type="match status" value="1"/>
</dbReference>
<evidence type="ECO:0000256" key="1">
    <source>
        <dbReference type="SAM" id="MobiDB-lite"/>
    </source>
</evidence>
<evidence type="ECO:0000259" key="4">
    <source>
        <dbReference type="Pfam" id="PF20803"/>
    </source>
</evidence>
<keyword evidence="6" id="KW-1185">Reference proteome</keyword>
<evidence type="ECO:0000313" key="5">
    <source>
        <dbReference type="EMBL" id="GAA5196105.1"/>
    </source>
</evidence>
<gene>
    <name evidence="5" type="ORF">GCM10023322_64290</name>
</gene>
<reference evidence="6" key="1">
    <citation type="journal article" date="2019" name="Int. J. Syst. Evol. Microbiol.">
        <title>The Global Catalogue of Microorganisms (GCM) 10K type strain sequencing project: providing services to taxonomists for standard genome sequencing and annotation.</title>
        <authorList>
            <consortium name="The Broad Institute Genomics Platform"/>
            <consortium name="The Broad Institute Genome Sequencing Center for Infectious Disease"/>
            <person name="Wu L."/>
            <person name="Ma J."/>
        </authorList>
    </citation>
    <scope>NUCLEOTIDE SEQUENCE [LARGE SCALE GENOMIC DNA]</scope>
    <source>
        <strain evidence="6">JCM 18304</strain>
    </source>
</reference>
<dbReference type="InterPro" id="IPR013225">
    <property type="entry name" value="PaaX_C"/>
</dbReference>
<organism evidence="5 6">
    <name type="scientific">Rugosimonospora acidiphila</name>
    <dbReference type="NCBI Taxonomy" id="556531"/>
    <lineage>
        <taxon>Bacteria</taxon>
        <taxon>Bacillati</taxon>
        <taxon>Actinomycetota</taxon>
        <taxon>Actinomycetes</taxon>
        <taxon>Micromonosporales</taxon>
        <taxon>Micromonosporaceae</taxon>
        <taxon>Rugosimonospora</taxon>
    </lineage>
</organism>
<dbReference type="Gene3D" id="1.20.58.1460">
    <property type="match status" value="1"/>
</dbReference>
<dbReference type="PANTHER" id="PTHR30319:SF1">
    <property type="entry name" value="TRANSCRIPTIONAL REPRESSOR PAAX"/>
    <property type="match status" value="1"/>
</dbReference>
<dbReference type="Proteomes" id="UP001501570">
    <property type="component" value="Unassembled WGS sequence"/>
</dbReference>
<evidence type="ECO:0000259" key="3">
    <source>
        <dbReference type="Pfam" id="PF08223"/>
    </source>
</evidence>
<dbReference type="InterPro" id="IPR036388">
    <property type="entry name" value="WH-like_DNA-bd_sf"/>
</dbReference>
<feature type="region of interest" description="Disordered" evidence="1">
    <location>
        <begin position="1"/>
        <end position="31"/>
    </location>
</feature>
<dbReference type="Pfam" id="PF08223">
    <property type="entry name" value="PaaX_C"/>
    <property type="match status" value="1"/>
</dbReference>
<comment type="caution">
    <text evidence="5">The sequence shown here is derived from an EMBL/GenBank/DDBJ whole genome shotgun (WGS) entry which is preliminary data.</text>
</comment>
<protein>
    <submittedName>
        <fullName evidence="5">PaaX family transcriptional regulator C-terminal domain-containing protein</fullName>
    </submittedName>
</protein>
<dbReference type="PIRSF" id="PIRSF020623">
    <property type="entry name" value="PaaX"/>
    <property type="match status" value="1"/>
</dbReference>
<dbReference type="Gene3D" id="3.30.70.2650">
    <property type="match status" value="1"/>
</dbReference>
<dbReference type="RefSeq" id="WP_345635993.1">
    <property type="nucleotide sequence ID" value="NZ_BAABJQ010000025.1"/>
</dbReference>
<feature type="domain" description="Transcriptional repressor PaaX-like central Cas2-like" evidence="4">
    <location>
        <begin position="123"/>
        <end position="199"/>
    </location>
</feature>
<dbReference type="Pfam" id="PF20803">
    <property type="entry name" value="PaaX_M"/>
    <property type="match status" value="1"/>
</dbReference>
<evidence type="ECO:0000259" key="2">
    <source>
        <dbReference type="Pfam" id="PF07848"/>
    </source>
</evidence>
<feature type="compositionally biased region" description="Pro residues" evidence="1">
    <location>
        <begin position="1"/>
        <end position="11"/>
    </location>
</feature>
<dbReference type="EMBL" id="BAABJQ010000025">
    <property type="protein sequence ID" value="GAA5196105.1"/>
    <property type="molecule type" value="Genomic_DNA"/>
</dbReference>
<dbReference type="Gene3D" id="1.10.10.10">
    <property type="entry name" value="Winged helix-like DNA-binding domain superfamily/Winged helix DNA-binding domain"/>
    <property type="match status" value="1"/>
</dbReference>
<evidence type="ECO:0000313" key="6">
    <source>
        <dbReference type="Proteomes" id="UP001501570"/>
    </source>
</evidence>
<dbReference type="PANTHER" id="PTHR30319">
    <property type="entry name" value="PHENYLACETIC ACID REGULATOR-RELATED TRANSCRIPTIONAL REPRESSOR"/>
    <property type="match status" value="1"/>
</dbReference>
<accession>A0ABP9SIQ2</accession>
<sequence length="303" mass="33011">MPDSEPPPPRVPHASESKGAPRPALTRRNNVGATSAPSLLLTVLGEYVLPDGQPVWTSTLVAVLAGLGIEEKASRQALARAAAGGFIVTQRSGRRVRWQLTDPGRRLLTDGAERIYSFAEASSPWDGRWLLVSVAVPEGQRRVRQQLRTRMTWAGFGSPAPGLWVSPNAGREVEAKQIVTDLGLGEAALSFTGPFAGIGGQHTLVEQAWNLRALAERYQAFLDEFAGARPAPGDETLVAQARLVHEWRRFPFLDPKLPAELLPPDWIGIRAGGLFRKLHGAWQDGAQRHWRALVERQDPTGAA</sequence>
<dbReference type="InterPro" id="IPR011965">
    <property type="entry name" value="PaaX_trns_reg"/>
</dbReference>
<dbReference type="InterPro" id="IPR048846">
    <property type="entry name" value="PaaX-like_central"/>
</dbReference>
<proteinExistence type="predicted"/>
<dbReference type="InterPro" id="IPR012906">
    <property type="entry name" value="PaaX-like_N"/>
</dbReference>
<feature type="domain" description="Transcriptional repressor PaaX-like N-terminal" evidence="2">
    <location>
        <begin position="36"/>
        <end position="103"/>
    </location>
</feature>